<keyword evidence="14" id="KW-1185">Reference proteome</keyword>
<dbReference type="GO" id="GO:0004181">
    <property type="term" value="F:metallocarboxypeptidase activity"/>
    <property type="evidence" value="ECO:0007669"/>
    <property type="project" value="InterPro"/>
</dbReference>
<dbReference type="AlphaFoldDB" id="A0A3S0VF48"/>
<feature type="active site" description="Proton donor/acceptor" evidence="10">
    <location>
        <position position="313"/>
    </location>
</feature>
<evidence type="ECO:0000256" key="10">
    <source>
        <dbReference type="PROSITE-ProRule" id="PRU01379"/>
    </source>
</evidence>
<evidence type="ECO:0000256" key="6">
    <source>
        <dbReference type="ARBA" id="ARBA00022729"/>
    </source>
</evidence>
<evidence type="ECO:0000256" key="11">
    <source>
        <dbReference type="SAM" id="SignalP"/>
    </source>
</evidence>
<evidence type="ECO:0000313" key="13">
    <source>
        <dbReference type="EMBL" id="RUQ30883.1"/>
    </source>
</evidence>
<dbReference type="RefSeq" id="WP_126863668.1">
    <property type="nucleotide sequence ID" value="NZ_JAUSTX010000005.1"/>
</dbReference>
<evidence type="ECO:0000256" key="2">
    <source>
        <dbReference type="ARBA" id="ARBA00004613"/>
    </source>
</evidence>
<dbReference type="SUPFAM" id="SSF53187">
    <property type="entry name" value="Zn-dependent exopeptidases"/>
    <property type="match status" value="1"/>
</dbReference>
<evidence type="ECO:0000313" key="14">
    <source>
        <dbReference type="Proteomes" id="UP000267430"/>
    </source>
</evidence>
<evidence type="ECO:0000256" key="8">
    <source>
        <dbReference type="ARBA" id="ARBA00023026"/>
    </source>
</evidence>
<keyword evidence="4" id="KW-0964">Secreted</keyword>
<dbReference type="EMBL" id="RYZZ01000006">
    <property type="protein sequence ID" value="RUQ30883.1"/>
    <property type="molecule type" value="Genomic_DNA"/>
</dbReference>
<evidence type="ECO:0000256" key="5">
    <source>
        <dbReference type="ARBA" id="ARBA00022670"/>
    </source>
</evidence>
<keyword evidence="5" id="KW-0645">Protease</keyword>
<protein>
    <submittedName>
        <fullName evidence="13">Peptidase M14</fullName>
    </submittedName>
</protein>
<dbReference type="Pfam" id="PF00246">
    <property type="entry name" value="Peptidase_M14"/>
    <property type="match status" value="1"/>
</dbReference>
<accession>A0A3S0VF48</accession>
<dbReference type="Proteomes" id="UP000267430">
    <property type="component" value="Unassembled WGS sequence"/>
</dbReference>
<evidence type="ECO:0000256" key="4">
    <source>
        <dbReference type="ARBA" id="ARBA00022525"/>
    </source>
</evidence>
<comment type="similarity">
    <text evidence="3 10">Belongs to the peptidase M14 family.</text>
</comment>
<feature type="domain" description="Peptidase M14" evidence="12">
    <location>
        <begin position="63"/>
        <end position="342"/>
    </location>
</feature>
<feature type="signal peptide" evidence="11">
    <location>
        <begin position="1"/>
        <end position="26"/>
    </location>
</feature>
<gene>
    <name evidence="13" type="ORF">ELQ35_04620</name>
</gene>
<keyword evidence="8" id="KW-0843">Virulence</keyword>
<dbReference type="CDD" id="cd06242">
    <property type="entry name" value="M14-like"/>
    <property type="match status" value="1"/>
</dbReference>
<evidence type="ECO:0000256" key="3">
    <source>
        <dbReference type="ARBA" id="ARBA00005988"/>
    </source>
</evidence>
<dbReference type="OrthoDB" id="5294005at2"/>
<keyword evidence="6 11" id="KW-0732">Signal</keyword>
<evidence type="ECO:0000256" key="7">
    <source>
        <dbReference type="ARBA" id="ARBA00022801"/>
    </source>
</evidence>
<dbReference type="SMART" id="SM00631">
    <property type="entry name" value="Zn_pept"/>
    <property type="match status" value="1"/>
</dbReference>
<proteinExistence type="inferred from homology"/>
<reference evidence="13 14" key="1">
    <citation type="submission" date="2018-12" db="EMBL/GenBank/DDBJ databases">
        <title>Bacillus chawlae sp. nov., Bacillus glennii sp. nov., and Bacillus saganii sp. nov. Isolated from the Vehicle Assembly Building at Kennedy Space Center where the Viking Spacecraft were Assembled.</title>
        <authorList>
            <person name="Seuylemezian A."/>
            <person name="Vaishampayan P."/>
        </authorList>
    </citation>
    <scope>NUCLEOTIDE SEQUENCE [LARGE SCALE GENOMIC DNA]</scope>
    <source>
        <strain evidence="13 14">L5</strain>
    </source>
</reference>
<dbReference type="PROSITE" id="PS52035">
    <property type="entry name" value="PEPTIDASE_M14"/>
    <property type="match status" value="1"/>
</dbReference>
<keyword evidence="7" id="KW-0378">Hydrolase</keyword>
<sequence>MKNSIRKGSIPLLLTASFLLAPVASADTPYYGKTYSQPEQVQHLFPDVKVTDGTPAFTKGEEAFTSQEEMLAYIQELEGKSPYVSVKNIGESQAGREIPALYFTKDKAIKPSFMSRKPTVWIQSQIHGNEPASGESILAIANRLTGELGEEVLDQINVIVVPRVNPDGSYNFKRQLANGLDGNRDHVKLESPEVQAIHKEFNRYSPEVVIDAHEYTPYSSSFNQFGEKGLLKYHDILLLSGRNLNIPERIRTMSDKLYVDPTLNKLEENGFSGDRYYTTGVTKGEIDIYEGGPEARIGRNAFGLQTAFSFLVESRGISIGRENFSRRVAAQIATHEHILRQTAENAREVKTTVAIERAKLIKKGLLSNDHDPIIVNSETTELDNETLEMVDIATGTVKDIPVNYFSATESKPTLTRERPTAYIVKPEYGEVAAKLENQGLKGYQLPKDMELPVEAYHVKGKENSEEYEGKQLVEVQTELVKKHLVFPKGTYIFSSGQPQNNLLSLSLEPESIDSYVTFGYVPSEVGKELPVYRYMFDQKKLK</sequence>
<evidence type="ECO:0000259" key="12">
    <source>
        <dbReference type="PROSITE" id="PS52035"/>
    </source>
</evidence>
<comment type="caution">
    <text evidence="13">The sequence shown here is derived from an EMBL/GenBank/DDBJ whole genome shotgun (WGS) entry which is preliminary data.</text>
</comment>
<dbReference type="InterPro" id="IPR000834">
    <property type="entry name" value="Peptidase_M14"/>
</dbReference>
<dbReference type="GO" id="GO:0005615">
    <property type="term" value="C:extracellular space"/>
    <property type="evidence" value="ECO:0007669"/>
    <property type="project" value="TreeGrafter"/>
</dbReference>
<evidence type="ECO:0000256" key="9">
    <source>
        <dbReference type="ARBA" id="ARBA00023180"/>
    </source>
</evidence>
<organism evidence="13 14">
    <name type="scientific">Peribacillus cavernae</name>
    <dbReference type="NCBI Taxonomy" id="1674310"/>
    <lineage>
        <taxon>Bacteria</taxon>
        <taxon>Bacillati</taxon>
        <taxon>Bacillota</taxon>
        <taxon>Bacilli</taxon>
        <taxon>Bacillales</taxon>
        <taxon>Bacillaceae</taxon>
        <taxon>Peribacillus</taxon>
    </lineage>
</organism>
<comment type="subcellular location">
    <subcellularLocation>
        <location evidence="2">Secreted</location>
    </subcellularLocation>
</comment>
<comment type="cofactor">
    <cofactor evidence="1">
        <name>Zn(2+)</name>
        <dbReference type="ChEBI" id="CHEBI:29105"/>
    </cofactor>
</comment>
<dbReference type="PANTHER" id="PTHR11705">
    <property type="entry name" value="PROTEASE FAMILY M14 CARBOXYPEPTIDASE A,B"/>
    <property type="match status" value="1"/>
</dbReference>
<dbReference type="Gene3D" id="3.40.630.10">
    <property type="entry name" value="Zn peptidases"/>
    <property type="match status" value="1"/>
</dbReference>
<evidence type="ECO:0000256" key="1">
    <source>
        <dbReference type="ARBA" id="ARBA00001947"/>
    </source>
</evidence>
<dbReference type="PANTHER" id="PTHR11705:SF83">
    <property type="entry name" value="INACTIVE METALLOCARBOXYPEPTIDASE ECM14"/>
    <property type="match status" value="1"/>
</dbReference>
<dbReference type="GO" id="GO:0008270">
    <property type="term" value="F:zinc ion binding"/>
    <property type="evidence" value="ECO:0007669"/>
    <property type="project" value="InterPro"/>
</dbReference>
<feature type="chain" id="PRO_5018693277" evidence="11">
    <location>
        <begin position="27"/>
        <end position="542"/>
    </location>
</feature>
<name>A0A3S0VF48_9BACI</name>
<keyword evidence="9" id="KW-0325">Glycoprotein</keyword>
<dbReference type="GO" id="GO:0006508">
    <property type="term" value="P:proteolysis"/>
    <property type="evidence" value="ECO:0007669"/>
    <property type="project" value="UniProtKB-KW"/>
</dbReference>